<dbReference type="InterPro" id="IPR041581">
    <property type="entry name" value="Glyoxalase_6"/>
</dbReference>
<accession>A0ABS5TQH2</accession>
<dbReference type="EMBL" id="JAHBAY010000010">
    <property type="protein sequence ID" value="MBT0771879.1"/>
    <property type="molecule type" value="Genomic_DNA"/>
</dbReference>
<evidence type="ECO:0000259" key="1">
    <source>
        <dbReference type="Pfam" id="PF18029"/>
    </source>
</evidence>
<evidence type="ECO:0000313" key="2">
    <source>
        <dbReference type="EMBL" id="MBT0771879.1"/>
    </source>
</evidence>
<keyword evidence="3" id="KW-1185">Reference proteome</keyword>
<organism evidence="2 3">
    <name type="scientific">Kineosporia corallincola</name>
    <dbReference type="NCBI Taxonomy" id="2835133"/>
    <lineage>
        <taxon>Bacteria</taxon>
        <taxon>Bacillati</taxon>
        <taxon>Actinomycetota</taxon>
        <taxon>Actinomycetes</taxon>
        <taxon>Kineosporiales</taxon>
        <taxon>Kineosporiaceae</taxon>
        <taxon>Kineosporia</taxon>
    </lineage>
</organism>
<dbReference type="InterPro" id="IPR029068">
    <property type="entry name" value="Glyas_Bleomycin-R_OHBP_Dase"/>
</dbReference>
<gene>
    <name evidence="2" type="ORF">KIH74_23255</name>
</gene>
<name>A0ABS5TQH2_9ACTN</name>
<reference evidence="2 3" key="1">
    <citation type="submission" date="2021-05" db="EMBL/GenBank/DDBJ databases">
        <title>Kineosporia and Streptomyces sp. nov. two new marine actinobacteria isolated from Coral.</title>
        <authorList>
            <person name="Buangrab K."/>
            <person name="Sutthacheep M."/>
            <person name="Yeemin T."/>
            <person name="Harunari E."/>
            <person name="Igarashi Y."/>
            <person name="Kanchanasin P."/>
            <person name="Tanasupawat S."/>
            <person name="Phongsopitanun W."/>
        </authorList>
    </citation>
    <scope>NUCLEOTIDE SEQUENCE [LARGE SCALE GENOMIC DNA]</scope>
    <source>
        <strain evidence="2 3">J2-2</strain>
    </source>
</reference>
<dbReference type="PANTHER" id="PTHR35908:SF1">
    <property type="entry name" value="CONSERVED PROTEIN"/>
    <property type="match status" value="1"/>
</dbReference>
<dbReference type="Gene3D" id="3.10.180.10">
    <property type="entry name" value="2,3-Dihydroxybiphenyl 1,2-Dioxygenase, domain 1"/>
    <property type="match status" value="2"/>
</dbReference>
<sequence>MRIRWTTIFLDLPASGHEAGLTFWSTVTATTPSAPRGAHGEFVTLLPRHGDAYLRVQRLGSGPARCHLDLHLDATELIPQAERAEGLGAVRVHSEEGLEILSSPGGFSFCLVPWDGEDTVPPAPALPGSEGTARLDQLCLDVPPAAWERECAFWQALTGWEPVPTGSPEFTRLRRPEGQPVHLLLQRLDDPAPTVTAHPDFAAPERFSLAPAHAAAGATAGRSTADWTVMTAPAGLAYCLTGRTP</sequence>
<comment type="caution">
    <text evidence="2">The sequence shown here is derived from an EMBL/GenBank/DDBJ whole genome shotgun (WGS) entry which is preliminary data.</text>
</comment>
<dbReference type="Proteomes" id="UP001197247">
    <property type="component" value="Unassembled WGS sequence"/>
</dbReference>
<dbReference type="PANTHER" id="PTHR35908">
    <property type="entry name" value="HYPOTHETICAL FUSION PROTEIN"/>
    <property type="match status" value="1"/>
</dbReference>
<feature type="domain" description="Glyoxalase-like" evidence="1">
    <location>
        <begin position="8"/>
        <end position="112"/>
    </location>
</feature>
<evidence type="ECO:0000313" key="3">
    <source>
        <dbReference type="Proteomes" id="UP001197247"/>
    </source>
</evidence>
<dbReference type="RefSeq" id="WP_214158245.1">
    <property type="nucleotide sequence ID" value="NZ_JAHBAY010000010.1"/>
</dbReference>
<proteinExistence type="predicted"/>
<protein>
    <recommendedName>
        <fullName evidence="1">Glyoxalase-like domain-containing protein</fullName>
    </recommendedName>
</protein>
<feature type="domain" description="Glyoxalase-like" evidence="1">
    <location>
        <begin position="138"/>
        <end position="241"/>
    </location>
</feature>
<dbReference type="Pfam" id="PF18029">
    <property type="entry name" value="Glyoxalase_6"/>
    <property type="match status" value="2"/>
</dbReference>